<feature type="region of interest" description="Disordered" evidence="1">
    <location>
        <begin position="451"/>
        <end position="497"/>
    </location>
</feature>
<dbReference type="RefSeq" id="XP_050559546.1">
    <property type="nucleotide sequence ID" value="XM_050703589.1"/>
</dbReference>
<dbReference type="GO" id="GO:0008289">
    <property type="term" value="F:lipid binding"/>
    <property type="evidence" value="ECO:0007669"/>
    <property type="project" value="InterPro"/>
</dbReference>
<keyword evidence="3" id="KW-1185">Reference proteome</keyword>
<feature type="compositionally biased region" description="Polar residues" evidence="1">
    <location>
        <begin position="486"/>
        <end position="497"/>
    </location>
</feature>
<dbReference type="InterPro" id="IPR023393">
    <property type="entry name" value="START-like_dom_sf"/>
</dbReference>
<dbReference type="Gene3D" id="3.30.530.20">
    <property type="match status" value="1"/>
</dbReference>
<feature type="region of interest" description="Disordered" evidence="1">
    <location>
        <begin position="521"/>
        <end position="544"/>
    </location>
</feature>
<feature type="domain" description="START" evidence="2">
    <location>
        <begin position="190"/>
        <end position="435"/>
    </location>
</feature>
<proteinExistence type="predicted"/>
<protein>
    <submittedName>
        <fullName evidence="4">StAR-related lipid transfer protein 7, mitochondrial isoform X1</fullName>
    </submittedName>
</protein>
<evidence type="ECO:0000313" key="3">
    <source>
        <dbReference type="Proteomes" id="UP000829999"/>
    </source>
</evidence>
<dbReference type="PANTHER" id="PTHR19308:SF8">
    <property type="entry name" value="STAR-RELATED LIPID TRANSFER PROTEIN 7, MITOCHONDRIAL"/>
    <property type="match status" value="1"/>
</dbReference>
<feature type="compositionally biased region" description="Basic and acidic residues" evidence="1">
    <location>
        <begin position="535"/>
        <end position="544"/>
    </location>
</feature>
<gene>
    <name evidence="4" type="primary">LOC118278678</name>
</gene>
<dbReference type="InterPro" id="IPR051213">
    <property type="entry name" value="START_lipid_transfer"/>
</dbReference>
<dbReference type="AlphaFoldDB" id="A0A9R0E712"/>
<accession>A0A9R0E712</accession>
<dbReference type="GeneID" id="118278678"/>
<evidence type="ECO:0000313" key="4">
    <source>
        <dbReference type="RefSeq" id="XP_050559546.1"/>
    </source>
</evidence>
<dbReference type="PROSITE" id="PS50848">
    <property type="entry name" value="START"/>
    <property type="match status" value="1"/>
</dbReference>
<evidence type="ECO:0000259" key="2">
    <source>
        <dbReference type="PROSITE" id="PS50848"/>
    </source>
</evidence>
<dbReference type="Proteomes" id="UP000829999">
    <property type="component" value="Chromosome 24"/>
</dbReference>
<evidence type="ECO:0000256" key="1">
    <source>
        <dbReference type="SAM" id="MobiDB-lite"/>
    </source>
</evidence>
<reference evidence="4" key="1">
    <citation type="submission" date="2025-08" db="UniProtKB">
        <authorList>
            <consortium name="RefSeq"/>
        </authorList>
    </citation>
    <scope>IDENTIFICATION</scope>
    <source>
        <tissue evidence="4">Whole larval tissue</tissue>
    </source>
</reference>
<dbReference type="GO" id="GO:0005737">
    <property type="term" value="C:cytoplasm"/>
    <property type="evidence" value="ECO:0007669"/>
    <property type="project" value="UniProtKB-ARBA"/>
</dbReference>
<sequence>MLCSKLKQIVLPQQALNNTVQFRYLVTSRYLFKQWIWYDGFLANLGKKEVGRMSAFRFILRDFRVWSAWTRCNIVSTVVRRCRRDRSVREVIQRFKQTFFRPRRTLLISATAAYKARDGDNEDDTPVSCDKNITDEELQALVSELEGVEMLSRNTLFCIGCGKRLVIEKKQPGVPYCSCKVSEMPAESPDGWVPYMEAEDVIIWRKEYKPGMGLYAYKVYGRYLDVRASDFAAVQVDGAYRTVWDAAVAALAVVERKANGLADQAVLHWEVLWPRLFANRDYVYIRRHKEFDVATQSLPHKDGLFQASQTVTRNETVYTERPSVHSKAKRKAMEACSRERDGEMCENKVYVIMSRSCEHPKVPESKHAIRVSEYWSHMVVKTLNGPDKAGMEFVLTYYDEPAVGGMPTTVAAWATGRAAPAYLQRMRRAACDYRAWRRNKQEDLPEFIPFARDEPDEEQTAGIVNEEDMKSSQTGPELEKSDCTRDQSTQTDVVSTLPHQPEAKVAQLSGKVKENVGAELKDVHNETQPLTPEPETPKEEEEPKTGGWWRYLYPFYYFV</sequence>
<dbReference type="PANTHER" id="PTHR19308">
    <property type="entry name" value="PHOSPHATIDYLCHOLINE TRANSFER PROTEIN"/>
    <property type="match status" value="1"/>
</dbReference>
<dbReference type="InterPro" id="IPR002913">
    <property type="entry name" value="START_lipid-bd_dom"/>
</dbReference>
<dbReference type="OrthoDB" id="1295045at2759"/>
<organism evidence="3 4">
    <name type="scientific">Spodoptera frugiperda</name>
    <name type="common">Fall armyworm</name>
    <dbReference type="NCBI Taxonomy" id="7108"/>
    <lineage>
        <taxon>Eukaryota</taxon>
        <taxon>Metazoa</taxon>
        <taxon>Ecdysozoa</taxon>
        <taxon>Arthropoda</taxon>
        <taxon>Hexapoda</taxon>
        <taxon>Insecta</taxon>
        <taxon>Pterygota</taxon>
        <taxon>Neoptera</taxon>
        <taxon>Endopterygota</taxon>
        <taxon>Lepidoptera</taxon>
        <taxon>Glossata</taxon>
        <taxon>Ditrysia</taxon>
        <taxon>Noctuoidea</taxon>
        <taxon>Noctuidae</taxon>
        <taxon>Amphipyrinae</taxon>
        <taxon>Spodoptera</taxon>
    </lineage>
</organism>
<name>A0A9R0E712_SPOFR</name>
<dbReference type="SUPFAM" id="SSF55961">
    <property type="entry name" value="Bet v1-like"/>
    <property type="match status" value="1"/>
</dbReference>